<evidence type="ECO:0000256" key="2">
    <source>
        <dbReference type="ARBA" id="ARBA00023015"/>
    </source>
</evidence>
<dbReference type="OrthoDB" id="7505659at2"/>
<evidence type="ECO:0000256" key="5">
    <source>
        <dbReference type="PROSITE-ProRule" id="PRU00335"/>
    </source>
</evidence>
<evidence type="ECO:0000256" key="1">
    <source>
        <dbReference type="ARBA" id="ARBA00022491"/>
    </source>
</evidence>
<dbReference type="EMBL" id="LT629776">
    <property type="protein sequence ID" value="SDS06437.1"/>
    <property type="molecule type" value="Genomic_DNA"/>
</dbReference>
<keyword evidence="1" id="KW-0678">Repressor</keyword>
<organism evidence="7 8">
    <name type="scientific">Paraoerskovia marina</name>
    <dbReference type="NCBI Taxonomy" id="545619"/>
    <lineage>
        <taxon>Bacteria</taxon>
        <taxon>Bacillati</taxon>
        <taxon>Actinomycetota</taxon>
        <taxon>Actinomycetes</taxon>
        <taxon>Micrococcales</taxon>
        <taxon>Cellulomonadaceae</taxon>
        <taxon>Paraoerskovia</taxon>
    </lineage>
</organism>
<dbReference type="Gene3D" id="1.10.357.10">
    <property type="entry name" value="Tetracycline Repressor, domain 2"/>
    <property type="match status" value="1"/>
</dbReference>
<protein>
    <submittedName>
        <fullName evidence="7">DNA-binding transcriptional regulator, AcrR family</fullName>
    </submittedName>
</protein>
<dbReference type="InterPro" id="IPR009057">
    <property type="entry name" value="Homeodomain-like_sf"/>
</dbReference>
<keyword evidence="4" id="KW-0804">Transcription</keyword>
<dbReference type="PANTHER" id="PTHR47506">
    <property type="entry name" value="TRANSCRIPTIONAL REGULATORY PROTEIN"/>
    <property type="match status" value="1"/>
</dbReference>
<keyword evidence="3 5" id="KW-0238">DNA-binding</keyword>
<feature type="DNA-binding region" description="H-T-H motif" evidence="5">
    <location>
        <begin position="34"/>
        <end position="53"/>
    </location>
</feature>
<proteinExistence type="predicted"/>
<dbReference type="AlphaFoldDB" id="A0A1H1P5G5"/>
<dbReference type="SUPFAM" id="SSF48498">
    <property type="entry name" value="Tetracyclin repressor-like, C-terminal domain"/>
    <property type="match status" value="1"/>
</dbReference>
<sequence>MPRRGPYAKGIARRERLLTAALAVIARQGYRGASLKEIADEVGLSQTGLLHHFDSKEDLFVEVLRARDDADRTRALTAFVDGGIEGALDTFVEVMRANADVPGLVHLYTALAVEAADPAHAAHEYFVSRRGLFRAVLAGAVRQMQADGRIEPSLDADTLATGLHALADGLQLHFLSEPDLDMAGAVETMVAAVLTPVPTRTDPSGDVGIR</sequence>
<dbReference type="InterPro" id="IPR039538">
    <property type="entry name" value="BetI_C"/>
</dbReference>
<keyword evidence="8" id="KW-1185">Reference proteome</keyword>
<dbReference type="Pfam" id="PF13977">
    <property type="entry name" value="TetR_C_6"/>
    <property type="match status" value="1"/>
</dbReference>
<dbReference type="GO" id="GO:0003677">
    <property type="term" value="F:DNA binding"/>
    <property type="evidence" value="ECO:0007669"/>
    <property type="project" value="UniProtKB-UniRule"/>
</dbReference>
<dbReference type="PROSITE" id="PS50977">
    <property type="entry name" value="HTH_TETR_2"/>
    <property type="match status" value="1"/>
</dbReference>
<evidence type="ECO:0000256" key="4">
    <source>
        <dbReference type="ARBA" id="ARBA00023163"/>
    </source>
</evidence>
<dbReference type="SUPFAM" id="SSF46689">
    <property type="entry name" value="Homeodomain-like"/>
    <property type="match status" value="1"/>
</dbReference>
<dbReference type="STRING" id="545619.SAMN04489860_0713"/>
<name>A0A1H1P5G5_9CELL</name>
<dbReference type="Proteomes" id="UP000185663">
    <property type="component" value="Chromosome I"/>
</dbReference>
<dbReference type="PANTHER" id="PTHR47506:SF6">
    <property type="entry name" value="HTH-TYPE TRANSCRIPTIONAL REPRESSOR NEMR"/>
    <property type="match status" value="1"/>
</dbReference>
<dbReference type="RefSeq" id="WP_083371610.1">
    <property type="nucleotide sequence ID" value="NZ_LT629776.1"/>
</dbReference>
<evidence type="ECO:0000256" key="3">
    <source>
        <dbReference type="ARBA" id="ARBA00023125"/>
    </source>
</evidence>
<evidence type="ECO:0000313" key="8">
    <source>
        <dbReference type="Proteomes" id="UP000185663"/>
    </source>
</evidence>
<feature type="domain" description="HTH tetR-type" evidence="6">
    <location>
        <begin position="11"/>
        <end position="71"/>
    </location>
</feature>
<gene>
    <name evidence="7" type="ORF">SAMN04489860_0713</name>
</gene>
<reference evidence="7 8" key="1">
    <citation type="submission" date="2016-10" db="EMBL/GenBank/DDBJ databases">
        <authorList>
            <person name="de Groot N.N."/>
        </authorList>
    </citation>
    <scope>NUCLEOTIDE SEQUENCE [LARGE SCALE GENOMIC DNA]</scope>
    <source>
        <strain evidence="7 8">DSM 22126</strain>
    </source>
</reference>
<evidence type="ECO:0000313" key="7">
    <source>
        <dbReference type="EMBL" id="SDS06437.1"/>
    </source>
</evidence>
<dbReference type="eggNOG" id="COG1309">
    <property type="taxonomic scope" value="Bacteria"/>
</dbReference>
<dbReference type="PRINTS" id="PR00455">
    <property type="entry name" value="HTHTETR"/>
</dbReference>
<dbReference type="Pfam" id="PF00440">
    <property type="entry name" value="TetR_N"/>
    <property type="match status" value="1"/>
</dbReference>
<keyword evidence="2" id="KW-0805">Transcription regulation</keyword>
<evidence type="ECO:0000259" key="6">
    <source>
        <dbReference type="PROSITE" id="PS50977"/>
    </source>
</evidence>
<accession>A0A1H1P5G5</accession>
<dbReference type="InterPro" id="IPR036271">
    <property type="entry name" value="Tet_transcr_reg_TetR-rel_C_sf"/>
</dbReference>
<dbReference type="InterPro" id="IPR001647">
    <property type="entry name" value="HTH_TetR"/>
</dbReference>